<feature type="region of interest" description="Disordered" evidence="1">
    <location>
        <begin position="388"/>
        <end position="407"/>
    </location>
</feature>
<feature type="region of interest" description="Disordered" evidence="1">
    <location>
        <begin position="494"/>
        <end position="545"/>
    </location>
</feature>
<dbReference type="AlphaFoldDB" id="A0A225NPQ2"/>
<keyword evidence="4" id="KW-1185">Reference proteome</keyword>
<feature type="region of interest" description="Disordered" evidence="1">
    <location>
        <begin position="53"/>
        <end position="82"/>
    </location>
</feature>
<feature type="domain" description="Flagellar hook-length control protein-like C-terminal" evidence="2">
    <location>
        <begin position="429"/>
        <end position="500"/>
    </location>
</feature>
<feature type="compositionally biased region" description="Basic and acidic residues" evidence="1">
    <location>
        <begin position="536"/>
        <end position="545"/>
    </location>
</feature>
<evidence type="ECO:0000313" key="4">
    <source>
        <dbReference type="Proteomes" id="UP000215377"/>
    </source>
</evidence>
<name>A0A225NPQ2_9RHOB</name>
<reference evidence="3 4" key="1">
    <citation type="submission" date="2013-04" db="EMBL/GenBank/DDBJ databases">
        <title>Oceanicola sp. 22II1-22F33 Genome Sequencing.</title>
        <authorList>
            <person name="Lai Q."/>
            <person name="Li G."/>
            <person name="Shao Z."/>
        </authorList>
    </citation>
    <scope>NUCLEOTIDE SEQUENCE [LARGE SCALE GENOMIC DNA]</scope>
    <source>
        <strain evidence="3 4">22II1-22F33</strain>
    </source>
</reference>
<dbReference type="InterPro" id="IPR038610">
    <property type="entry name" value="FliK-like_C_sf"/>
</dbReference>
<sequence>MSDLLSILGAAPANGGAKGAVRLSDIGTPKSETVFSNVFLALNEAVPPGLAPGLPAGTAGTGPLPGEEAAGDPAAGLPDGGDADALALAAESETDIATPGKPVAPNGADLAEAATAEGKTRPDLLAVAEARSGAGGDLASPVTGAEPGSRRAPAAQEVPAVLVRPPSVATSALPPAGTEDAALGGTGREAGRALTEEQMQQAALRTPDARVAAELRTAARVGAIAAHGSGATAPDPAAARSAFAGGTIQSSAQAFGAAQTTGEAGTPAQVALSGPPGATVGVQLAAQGQAGAAGLTQVPQPGQAPEGRSREARRSDDGPAPIRSAPAASGATAAATAALTAGGGAATGSPAANLSAAAQAAGLGGGEGQASLGGSDGSVASPVLQAADAPTRSFEQSLPPGQHTQTARPELARDIGRQMAASITAAADGSVDIALNPKELGHVRMSLSVTESGVILTVSGDRADTMDLMRRHADDLSAAFRDMGYENIAFSFGTGGSAGQPGDGNDQNSAPSGGSGGDPVALASDTGQPDTTARVTGDRGLDLRI</sequence>
<feature type="region of interest" description="Disordered" evidence="1">
    <location>
        <begin position="131"/>
        <end position="153"/>
    </location>
</feature>
<evidence type="ECO:0000256" key="1">
    <source>
        <dbReference type="SAM" id="MobiDB-lite"/>
    </source>
</evidence>
<feature type="compositionally biased region" description="Polar residues" evidence="1">
    <location>
        <begin position="525"/>
        <end position="534"/>
    </location>
</feature>
<dbReference type="Proteomes" id="UP000215377">
    <property type="component" value="Unassembled WGS sequence"/>
</dbReference>
<accession>A0A225NPQ2</accession>
<comment type="caution">
    <text evidence="3">The sequence shown here is derived from an EMBL/GenBank/DDBJ whole genome shotgun (WGS) entry which is preliminary data.</text>
</comment>
<proteinExistence type="predicted"/>
<feature type="compositionally biased region" description="Basic and acidic residues" evidence="1">
    <location>
        <begin position="307"/>
        <end position="317"/>
    </location>
</feature>
<evidence type="ECO:0000313" key="3">
    <source>
        <dbReference type="EMBL" id="OWU75870.1"/>
    </source>
</evidence>
<dbReference type="RefSeq" id="WP_088649055.1">
    <property type="nucleotide sequence ID" value="NZ_AQQR01000002.1"/>
</dbReference>
<dbReference type="OrthoDB" id="7203912at2"/>
<dbReference type="CDD" id="cd17470">
    <property type="entry name" value="T3SS_Flik_C"/>
    <property type="match status" value="1"/>
</dbReference>
<dbReference type="EMBL" id="AQQR01000002">
    <property type="protein sequence ID" value="OWU75870.1"/>
    <property type="molecule type" value="Genomic_DNA"/>
</dbReference>
<dbReference type="InterPro" id="IPR021136">
    <property type="entry name" value="Flagellar_hook_control-like_C"/>
</dbReference>
<gene>
    <name evidence="3" type="ORF">ATO3_06710</name>
</gene>
<feature type="region of interest" description="Disordered" evidence="1">
    <location>
        <begin position="291"/>
        <end position="329"/>
    </location>
</feature>
<dbReference type="Gene3D" id="3.30.750.140">
    <property type="match status" value="1"/>
</dbReference>
<evidence type="ECO:0000259" key="2">
    <source>
        <dbReference type="Pfam" id="PF02120"/>
    </source>
</evidence>
<dbReference type="Pfam" id="PF02120">
    <property type="entry name" value="Flg_hook"/>
    <property type="match status" value="1"/>
</dbReference>
<feature type="compositionally biased region" description="Low complexity" evidence="1">
    <location>
        <begin position="53"/>
        <end position="77"/>
    </location>
</feature>
<organism evidence="3 4">
    <name type="scientific">Marinibacterium profundimaris</name>
    <dbReference type="NCBI Taxonomy" id="1679460"/>
    <lineage>
        <taxon>Bacteria</taxon>
        <taxon>Pseudomonadati</taxon>
        <taxon>Pseudomonadota</taxon>
        <taxon>Alphaproteobacteria</taxon>
        <taxon>Rhodobacterales</taxon>
        <taxon>Paracoccaceae</taxon>
        <taxon>Marinibacterium</taxon>
    </lineage>
</organism>
<protein>
    <recommendedName>
        <fullName evidence="2">Flagellar hook-length control protein-like C-terminal domain-containing protein</fullName>
    </recommendedName>
</protein>